<protein>
    <recommendedName>
        <fullName evidence="4">Sulfate permease</fullName>
    </recommendedName>
</protein>
<dbReference type="AlphaFoldDB" id="A0A1H1VFG2"/>
<name>A0A1H1VFG2_9MICO</name>
<dbReference type="OrthoDB" id="4774131at2"/>
<accession>A0A1H1VFG2</accession>
<gene>
    <name evidence="2" type="ORF">SAMN04489834_2245</name>
</gene>
<reference evidence="3" key="1">
    <citation type="submission" date="2016-10" db="EMBL/GenBank/DDBJ databases">
        <authorList>
            <person name="Varghese N."/>
            <person name="Submissions S."/>
        </authorList>
    </citation>
    <scope>NUCLEOTIDE SEQUENCE [LARGE SCALE GENOMIC DNA]</scope>
    <source>
        <strain evidence="3">DSM 21772</strain>
    </source>
</reference>
<keyword evidence="1" id="KW-0812">Transmembrane</keyword>
<feature type="transmembrane region" description="Helical" evidence="1">
    <location>
        <begin position="41"/>
        <end position="59"/>
    </location>
</feature>
<dbReference type="Proteomes" id="UP000181956">
    <property type="component" value="Chromosome I"/>
</dbReference>
<evidence type="ECO:0000313" key="2">
    <source>
        <dbReference type="EMBL" id="SDS83146.1"/>
    </source>
</evidence>
<proteinExistence type="predicted"/>
<keyword evidence="3" id="KW-1185">Reference proteome</keyword>
<keyword evidence="1" id="KW-0472">Membrane</keyword>
<evidence type="ECO:0000256" key="1">
    <source>
        <dbReference type="SAM" id="Phobius"/>
    </source>
</evidence>
<dbReference type="RefSeq" id="WP_083364117.1">
    <property type="nucleotide sequence ID" value="NZ_LT629742.1"/>
</dbReference>
<evidence type="ECO:0008006" key="4">
    <source>
        <dbReference type="Google" id="ProtNLM"/>
    </source>
</evidence>
<keyword evidence="1" id="KW-1133">Transmembrane helix</keyword>
<organism evidence="2 3">
    <name type="scientific">Microterricola viridarii</name>
    <dbReference type="NCBI Taxonomy" id="412690"/>
    <lineage>
        <taxon>Bacteria</taxon>
        <taxon>Bacillati</taxon>
        <taxon>Actinomycetota</taxon>
        <taxon>Actinomycetes</taxon>
        <taxon>Micrococcales</taxon>
        <taxon>Microbacteriaceae</taxon>
        <taxon>Microterricola</taxon>
    </lineage>
</organism>
<feature type="transmembrane region" description="Helical" evidence="1">
    <location>
        <begin position="65"/>
        <end position="93"/>
    </location>
</feature>
<evidence type="ECO:0000313" key="3">
    <source>
        <dbReference type="Proteomes" id="UP000181956"/>
    </source>
</evidence>
<dbReference type="EMBL" id="LT629742">
    <property type="protein sequence ID" value="SDS83146.1"/>
    <property type="molecule type" value="Genomic_DNA"/>
</dbReference>
<sequence length="110" mass="11926">MFGFGLAIAARLYHFIRRFAPTNVLLDAIHSRRGLKWGTPAMLLAIPYGLAAVYCAGLFEAGDGGWLSLLSLLSLWNALKFLVAGPGTLLALLNVRRREGISNQLPPPAH</sequence>